<dbReference type="InterPro" id="IPR043740">
    <property type="entry name" value="DUF5685"/>
</dbReference>
<dbReference type="OrthoDB" id="1722540at2"/>
<dbReference type="Pfam" id="PF18937">
    <property type="entry name" value="DUF5685"/>
    <property type="match status" value="1"/>
</dbReference>
<protein>
    <submittedName>
        <fullName evidence="1">Uncharacterized protein</fullName>
    </submittedName>
</protein>
<reference evidence="1 2" key="1">
    <citation type="submission" date="2016-10" db="EMBL/GenBank/DDBJ databases">
        <authorList>
            <person name="de Groot N.N."/>
        </authorList>
    </citation>
    <scope>NUCLEOTIDE SEQUENCE [LARGE SCALE GENOMIC DNA]</scope>
    <source>
        <strain evidence="1 2">DSM 12992</strain>
    </source>
</reference>
<dbReference type="Proteomes" id="UP000199263">
    <property type="component" value="Unassembled WGS sequence"/>
</dbReference>
<sequence length="294" mass="34293">MFGYVTPLKAEMKVKDYNRFKSYYCGLCFQIKKDFGNLPRMALNYDMTFLALLLDGLIPQEIEVTSCRCLIHPSSKKPIVINNNAISYSSSMNLSLFYYKLLDDVQDDKNLKSKLKVIMLSPYKRKFPKAIILINSKIQKHLEELSFLEQDKNFTSIDEICDPFSKLVGDILKDYPYKLNDDNETLRNILYSLGYSIGKWIYLIDALDDLKSDIEKNKFNPINFLYNKENLNYTELVTLIKPRIEFTILNCACTCKDNLSKLNLNKNKDILHNIIELGLMDKYINIIDKAYEIK</sequence>
<dbReference type="STRING" id="119641.SAMN05421842_1383"/>
<dbReference type="AlphaFoldDB" id="A0A1I1RS04"/>
<dbReference type="EMBL" id="FOMG01000038">
    <property type="protein sequence ID" value="SFD37126.1"/>
    <property type="molecule type" value="Genomic_DNA"/>
</dbReference>
<accession>A0A1I1RS04</accession>
<evidence type="ECO:0000313" key="2">
    <source>
        <dbReference type="Proteomes" id="UP000199263"/>
    </source>
</evidence>
<dbReference type="RefSeq" id="WP_090094255.1">
    <property type="nucleotide sequence ID" value="NZ_FOMG01000038.1"/>
</dbReference>
<evidence type="ECO:0000313" key="1">
    <source>
        <dbReference type="EMBL" id="SFD37126.1"/>
    </source>
</evidence>
<name>A0A1I1RS04_9CLOT</name>
<organism evidence="1 2">
    <name type="scientific">Clostridium uliginosum</name>
    <dbReference type="NCBI Taxonomy" id="119641"/>
    <lineage>
        <taxon>Bacteria</taxon>
        <taxon>Bacillati</taxon>
        <taxon>Bacillota</taxon>
        <taxon>Clostridia</taxon>
        <taxon>Eubacteriales</taxon>
        <taxon>Clostridiaceae</taxon>
        <taxon>Clostridium</taxon>
    </lineage>
</organism>
<gene>
    <name evidence="1" type="ORF">SAMN05421842_1383</name>
</gene>
<keyword evidence="2" id="KW-1185">Reference proteome</keyword>
<proteinExistence type="predicted"/>